<evidence type="ECO:0000256" key="1">
    <source>
        <dbReference type="SAM" id="MobiDB-lite"/>
    </source>
</evidence>
<evidence type="ECO:0000313" key="4">
    <source>
        <dbReference type="Proteomes" id="UP001500784"/>
    </source>
</evidence>
<organism evidence="3 4">
    <name type="scientific">Arthrobacter gandavensis</name>
    <dbReference type="NCBI Taxonomy" id="169960"/>
    <lineage>
        <taxon>Bacteria</taxon>
        <taxon>Bacillati</taxon>
        <taxon>Actinomycetota</taxon>
        <taxon>Actinomycetes</taxon>
        <taxon>Micrococcales</taxon>
        <taxon>Micrococcaceae</taxon>
        <taxon>Arthrobacter</taxon>
    </lineage>
</organism>
<feature type="region of interest" description="Disordered" evidence="1">
    <location>
        <begin position="449"/>
        <end position="485"/>
    </location>
</feature>
<dbReference type="InterPro" id="IPR029058">
    <property type="entry name" value="AB_hydrolase_fold"/>
</dbReference>
<feature type="compositionally biased region" description="Gly residues" evidence="1">
    <location>
        <begin position="465"/>
        <end position="485"/>
    </location>
</feature>
<reference evidence="4" key="1">
    <citation type="journal article" date="2019" name="Int. J. Syst. Evol. Microbiol.">
        <title>The Global Catalogue of Microorganisms (GCM) 10K type strain sequencing project: providing services to taxonomists for standard genome sequencing and annotation.</title>
        <authorList>
            <consortium name="The Broad Institute Genomics Platform"/>
            <consortium name="The Broad Institute Genome Sequencing Center for Infectious Disease"/>
            <person name="Wu L."/>
            <person name="Ma J."/>
        </authorList>
    </citation>
    <scope>NUCLEOTIDE SEQUENCE [LARGE SCALE GENOMIC DNA]</scope>
    <source>
        <strain evidence="4">JCM 13316</strain>
    </source>
</reference>
<feature type="signal peptide" evidence="2">
    <location>
        <begin position="1"/>
        <end position="24"/>
    </location>
</feature>
<dbReference type="RefSeq" id="WP_211372431.1">
    <property type="nucleotide sequence ID" value="NZ_BAAALV010000004.1"/>
</dbReference>
<dbReference type="Proteomes" id="UP001500784">
    <property type="component" value="Unassembled WGS sequence"/>
</dbReference>
<evidence type="ECO:0000313" key="3">
    <source>
        <dbReference type="EMBL" id="GAA1916949.1"/>
    </source>
</evidence>
<feature type="chain" id="PRO_5046456097" evidence="2">
    <location>
        <begin position="25"/>
        <end position="485"/>
    </location>
</feature>
<dbReference type="SUPFAM" id="SSF53474">
    <property type="entry name" value="alpha/beta-Hydrolases"/>
    <property type="match status" value="1"/>
</dbReference>
<keyword evidence="3" id="KW-0378">Hydrolase</keyword>
<comment type="caution">
    <text evidence="3">The sequence shown here is derived from an EMBL/GenBank/DDBJ whole genome shotgun (WGS) entry which is preliminary data.</text>
</comment>
<name>A0ABP5ANN9_9MICC</name>
<keyword evidence="4" id="KW-1185">Reference proteome</keyword>
<dbReference type="Gene3D" id="3.40.50.1820">
    <property type="entry name" value="alpha/beta hydrolase"/>
    <property type="match status" value="1"/>
</dbReference>
<proteinExistence type="predicted"/>
<dbReference type="GO" id="GO:0016787">
    <property type="term" value="F:hydrolase activity"/>
    <property type="evidence" value="ECO:0007669"/>
    <property type="project" value="UniProtKB-KW"/>
</dbReference>
<dbReference type="EMBL" id="BAAALV010000004">
    <property type="protein sequence ID" value="GAA1916949.1"/>
    <property type="molecule type" value="Genomic_DNA"/>
</dbReference>
<sequence>MRKLKTLGITLSLALVAAPATATAAETVAEPVTQLGGTLANGATWAAEMPAAWNGKLVLYSHGFRPGPDNPAWDPGFDSTAQALTDRGFAVAASSYATAGWALGTAVQDQLDTLAAFSAAAGEPERTIAFGTSMGGLVSSLIAETPNSGVDGAVSTCGLLGGGINLNNYQLDGVHALAELLLPGQELQLTGFRTPAEAGVTITALMQAVQKAQATDEGRARLALAAALMNTPTWFSGDAAPGSRDFAAQQEAQYNWLLQTIPFVVGSRVSIVTAADGDSGWNQGVDYGTLLQQSAKRQQVEALYRSAGLELKRDLHTLTATADIAPDEGALEWMDRTSTPQGDLQIPVLTMHTLADILAPVEYMEEYEETVREARATPLLRQSFVERTGHCTFTDAERVAAVLAMDERLDTGRWANLAEPQQLDRRAESLGLGNADFIKYQPAEFVNDRTWSPGAGHGHGHGHGPGHGNGHGHGPGNGPGHGKGR</sequence>
<keyword evidence="2" id="KW-0732">Signal</keyword>
<gene>
    <name evidence="3" type="ORF">GCM10009688_22520</name>
</gene>
<protein>
    <submittedName>
        <fullName evidence="3">Alpha/beta hydrolase</fullName>
    </submittedName>
</protein>
<evidence type="ECO:0000256" key="2">
    <source>
        <dbReference type="SAM" id="SignalP"/>
    </source>
</evidence>
<accession>A0ABP5ANN9</accession>